<organism evidence="1 2">
    <name type="scientific">Halopiger xanaduensis (strain DSM 18323 / JCM 14033 / SH-6)</name>
    <dbReference type="NCBI Taxonomy" id="797210"/>
    <lineage>
        <taxon>Archaea</taxon>
        <taxon>Methanobacteriati</taxon>
        <taxon>Methanobacteriota</taxon>
        <taxon>Stenosarchaea group</taxon>
        <taxon>Halobacteria</taxon>
        <taxon>Halobacteriales</taxon>
        <taxon>Natrialbaceae</taxon>
        <taxon>Halopiger</taxon>
    </lineage>
</organism>
<sequence length="42" mass="4352">MLNAADVDRVGTLLELSVLLAVPEAEQPDDVSVSIEIDAAGD</sequence>
<reference evidence="1 2" key="1">
    <citation type="journal article" date="2012" name="Stand. Genomic Sci.">
        <title>Complete genome sequence of Halopiger xanaduensis type strain (SH-6(T)).</title>
        <authorList>
            <person name="Anderson I."/>
            <person name="Tindall B.J."/>
            <person name="Rohde M."/>
            <person name="Lucas S."/>
            <person name="Han J."/>
            <person name="Lapidus A."/>
            <person name="Cheng J.F."/>
            <person name="Goodwin L."/>
            <person name="Pitluck S."/>
            <person name="Peters L."/>
            <person name="Pati A."/>
            <person name="Mikhailova N."/>
            <person name="Pagani I."/>
            <person name="Teshima H."/>
            <person name="Han C."/>
            <person name="Tapia R."/>
            <person name="Land M."/>
            <person name="Woyke T."/>
            <person name="Klenk H.P."/>
            <person name="Kyrpides N."/>
            <person name="Ivanova N."/>
        </authorList>
    </citation>
    <scope>NUCLEOTIDE SEQUENCE [LARGE SCALE GENOMIC DNA]</scope>
    <source>
        <strain evidence="2">DSM 18323 / JCM 14033 / SH-6</strain>
    </source>
</reference>
<evidence type="ECO:0000313" key="1">
    <source>
        <dbReference type="EMBL" id="AEH35621.1"/>
    </source>
</evidence>
<accession>F8D8J2</accession>
<dbReference type="EMBL" id="CP002839">
    <property type="protein sequence ID" value="AEH35621.1"/>
    <property type="molecule type" value="Genomic_DNA"/>
</dbReference>
<dbReference type="HOGENOM" id="CLU_3245305_0_0_2"/>
<name>F8D8J2_HALXS</name>
<keyword evidence="2" id="KW-1185">Reference proteome</keyword>
<dbReference type="AlphaFoldDB" id="F8D8J2"/>
<proteinExistence type="predicted"/>
<evidence type="ECO:0000313" key="2">
    <source>
        <dbReference type="Proteomes" id="UP000006794"/>
    </source>
</evidence>
<gene>
    <name evidence="1" type="ordered locus">Halxa_0985</name>
</gene>
<dbReference type="Proteomes" id="UP000006794">
    <property type="component" value="Chromosome"/>
</dbReference>
<protein>
    <submittedName>
        <fullName evidence="1">Uncharacterized protein</fullName>
    </submittedName>
</protein>
<dbReference type="STRING" id="797210.Halxa_0985"/>
<dbReference type="KEGG" id="hxa:Halxa_0985"/>